<dbReference type="EMBL" id="JAYKXN010000004">
    <property type="protein sequence ID" value="KAK7293227.1"/>
    <property type="molecule type" value="Genomic_DNA"/>
</dbReference>
<organism evidence="2 3">
    <name type="scientific">Clitoria ternatea</name>
    <name type="common">Butterfly pea</name>
    <dbReference type="NCBI Taxonomy" id="43366"/>
    <lineage>
        <taxon>Eukaryota</taxon>
        <taxon>Viridiplantae</taxon>
        <taxon>Streptophyta</taxon>
        <taxon>Embryophyta</taxon>
        <taxon>Tracheophyta</taxon>
        <taxon>Spermatophyta</taxon>
        <taxon>Magnoliopsida</taxon>
        <taxon>eudicotyledons</taxon>
        <taxon>Gunneridae</taxon>
        <taxon>Pentapetalae</taxon>
        <taxon>rosids</taxon>
        <taxon>fabids</taxon>
        <taxon>Fabales</taxon>
        <taxon>Fabaceae</taxon>
        <taxon>Papilionoideae</taxon>
        <taxon>50 kb inversion clade</taxon>
        <taxon>NPAAA clade</taxon>
        <taxon>indigoferoid/millettioid clade</taxon>
        <taxon>Phaseoleae</taxon>
        <taxon>Clitoria</taxon>
    </lineage>
</organism>
<evidence type="ECO:0000313" key="3">
    <source>
        <dbReference type="Proteomes" id="UP001359559"/>
    </source>
</evidence>
<protein>
    <submittedName>
        <fullName evidence="2">Uncharacterized protein</fullName>
    </submittedName>
</protein>
<dbReference type="AlphaFoldDB" id="A0AAN9J6U5"/>
<name>A0AAN9J6U5_CLITE</name>
<proteinExistence type="predicted"/>
<dbReference type="Proteomes" id="UP001359559">
    <property type="component" value="Unassembled WGS sequence"/>
</dbReference>
<sequence>MASDSRLSWARQCRYRLRSSIASSSTYSSSTSTSISFTGILSLFPGGDTVVGEDEDPKEEPLGEPGPAPADVVMANPTDLPPLLDQLLPFEFLDADLT</sequence>
<comment type="caution">
    <text evidence="2">The sequence shown here is derived from an EMBL/GenBank/DDBJ whole genome shotgun (WGS) entry which is preliminary data.</text>
</comment>
<gene>
    <name evidence="2" type="ORF">RJT34_16090</name>
</gene>
<evidence type="ECO:0000256" key="1">
    <source>
        <dbReference type="SAM" id="MobiDB-lite"/>
    </source>
</evidence>
<reference evidence="2 3" key="1">
    <citation type="submission" date="2024-01" db="EMBL/GenBank/DDBJ databases">
        <title>The genomes of 5 underutilized Papilionoideae crops provide insights into root nodulation and disease resistance.</title>
        <authorList>
            <person name="Yuan L."/>
        </authorList>
    </citation>
    <scope>NUCLEOTIDE SEQUENCE [LARGE SCALE GENOMIC DNA]</scope>
    <source>
        <strain evidence="2">LY-2023</strain>
        <tissue evidence="2">Leaf</tissue>
    </source>
</reference>
<keyword evidence="3" id="KW-1185">Reference proteome</keyword>
<accession>A0AAN9J6U5</accession>
<feature type="region of interest" description="Disordered" evidence="1">
    <location>
        <begin position="51"/>
        <end position="70"/>
    </location>
</feature>
<evidence type="ECO:0000313" key="2">
    <source>
        <dbReference type="EMBL" id="KAK7293227.1"/>
    </source>
</evidence>